<comment type="subcellular location">
    <subcellularLocation>
        <location evidence="1">Cell outer membrane</location>
    </subcellularLocation>
</comment>
<keyword evidence="2" id="KW-0472">Membrane</keyword>
<evidence type="ECO:0000256" key="2">
    <source>
        <dbReference type="ARBA" id="ARBA00023136"/>
    </source>
</evidence>
<dbReference type="STRING" id="82805.SAMN04487998_3174"/>
<protein>
    <submittedName>
        <fullName evidence="6">TonB-linked outer membrane protein, SusC/RagA family</fullName>
    </submittedName>
</protein>
<dbReference type="OrthoDB" id="9768177at2"/>
<dbReference type="Gene3D" id="2.40.170.20">
    <property type="entry name" value="TonB-dependent receptor, beta-barrel domain"/>
    <property type="match status" value="1"/>
</dbReference>
<dbReference type="RefSeq" id="WP_092773298.1">
    <property type="nucleotide sequence ID" value="NZ_FOHS01000004.1"/>
</dbReference>
<feature type="chain" id="PRO_5011772555" evidence="4">
    <location>
        <begin position="20"/>
        <end position="902"/>
    </location>
</feature>
<evidence type="ECO:0000256" key="3">
    <source>
        <dbReference type="ARBA" id="ARBA00023237"/>
    </source>
</evidence>
<dbReference type="InterPro" id="IPR036942">
    <property type="entry name" value="Beta-barrel_TonB_sf"/>
</dbReference>
<dbReference type="SUPFAM" id="SSF56935">
    <property type="entry name" value="Porins"/>
    <property type="match status" value="1"/>
</dbReference>
<gene>
    <name evidence="6" type="ORF">SAMN04487998_3174</name>
</gene>
<dbReference type="GO" id="GO:0009279">
    <property type="term" value="C:cell outer membrane"/>
    <property type="evidence" value="ECO:0007669"/>
    <property type="project" value="UniProtKB-SubCell"/>
</dbReference>
<dbReference type="InterPro" id="IPR023996">
    <property type="entry name" value="TonB-dep_OMP_SusC/RagA"/>
</dbReference>
<dbReference type="Proteomes" id="UP000198697">
    <property type="component" value="Unassembled WGS sequence"/>
</dbReference>
<keyword evidence="4" id="KW-0732">Signal</keyword>
<sequence>MVRLLPLSFLLPLTLPALAQQADTVRLPDVCIEKSLILDQTIYKSCWPLGQTPLLDNQCPEHYIPSLLPLQEQLRQVAGVQATPYSGAPGTGEVVRIRGAASIDSHVQPLYVVDGVPMFQYRFSSFMPQEANSPYSSDFNFEAGSNPLLSIPVADVEQVQVLKGAYETGQYGFLGQNGVILITTKRGKAGQAPRVHYAGYGGVQQARHRYDLLGARELAEVHNEANRNNGYDPEYSPAQLAAFGRGTDWQSELLRTAAIQEHHLSTDGSFGTADTQFGTRYYLGADYLRQTGIVLNSSLQRYALRFNLDQQLGRRAHFSAGLSYGETQERRLAQTGLQQAMPVALYYLPMIPVYAPNGDYATDYDNPNPVQRARQNYATPRNRRLLARGQMQFELLTGLKLDLRVSLERDALQASEYEGPRVVSSTAPTDGQEIRQREATYRQRLLNPALRFDRTFGGKHAVQASIEAAHWQRDESRSVLTFGRGGLPPFNVPPGRNDFGYSSYETSQQYQAITARVGYTYAGRYAVAASWQRNATPLLGGSEASQYLPAAQLSWHAGEEAWLKDRGIISRLDARVGWGVTSNRGNFAGSHGFNQPLGGNLGSYFLFLDELTTQYDAGLDVGLWQNRLTLSAALYRRETDIRLGIGSPDESELLNRGLETTVAASWQAGKLSGTSSLAASFNHNRYQRPADAPIQIFVPGPNFVLISDQPVSTFYGSRYLGPDASGDPQFASQNREALGSGLPRQLLSLSQTARYGRLSLQFQVDGMFGYQVYDPNLALLDVPTGYFNASTRVRNRWTPTNTNTQVPRAGASYTRFGQVSNYTLQSGNHLRLSALTLAADVWKHGARNAAVFVSGTNLLVISKYRGFDPNVSGGEADPRQAGLDRGYYPTARTVAVGVRATL</sequence>
<evidence type="ECO:0000259" key="5">
    <source>
        <dbReference type="Pfam" id="PF07715"/>
    </source>
</evidence>
<evidence type="ECO:0000313" key="6">
    <source>
        <dbReference type="EMBL" id="SET92252.1"/>
    </source>
</evidence>
<dbReference type="InterPro" id="IPR037066">
    <property type="entry name" value="Plug_dom_sf"/>
</dbReference>
<reference evidence="7" key="1">
    <citation type="submission" date="2016-10" db="EMBL/GenBank/DDBJ databases">
        <authorList>
            <person name="Varghese N."/>
            <person name="Submissions S."/>
        </authorList>
    </citation>
    <scope>NUCLEOTIDE SEQUENCE [LARGE SCALE GENOMIC DNA]</scope>
    <source>
        <strain evidence="7">DSM 15310</strain>
    </source>
</reference>
<name>A0A1I0I907_9BACT</name>
<feature type="signal peptide" evidence="4">
    <location>
        <begin position="1"/>
        <end position="19"/>
    </location>
</feature>
<feature type="domain" description="TonB-dependent receptor plug" evidence="5">
    <location>
        <begin position="70"/>
        <end position="179"/>
    </location>
</feature>
<dbReference type="Pfam" id="PF07715">
    <property type="entry name" value="Plug"/>
    <property type="match status" value="1"/>
</dbReference>
<evidence type="ECO:0000256" key="1">
    <source>
        <dbReference type="ARBA" id="ARBA00004442"/>
    </source>
</evidence>
<dbReference type="EMBL" id="FOHS01000004">
    <property type="protein sequence ID" value="SET92252.1"/>
    <property type="molecule type" value="Genomic_DNA"/>
</dbReference>
<accession>A0A1I0I907</accession>
<evidence type="ECO:0000313" key="7">
    <source>
        <dbReference type="Proteomes" id="UP000198697"/>
    </source>
</evidence>
<keyword evidence="7" id="KW-1185">Reference proteome</keyword>
<organism evidence="6 7">
    <name type="scientific">Hymenobacter actinosclerus</name>
    <dbReference type="NCBI Taxonomy" id="82805"/>
    <lineage>
        <taxon>Bacteria</taxon>
        <taxon>Pseudomonadati</taxon>
        <taxon>Bacteroidota</taxon>
        <taxon>Cytophagia</taxon>
        <taxon>Cytophagales</taxon>
        <taxon>Hymenobacteraceae</taxon>
        <taxon>Hymenobacter</taxon>
    </lineage>
</organism>
<dbReference type="InterPro" id="IPR012910">
    <property type="entry name" value="Plug_dom"/>
</dbReference>
<dbReference type="NCBIfam" id="TIGR04056">
    <property type="entry name" value="OMP_RagA_SusC"/>
    <property type="match status" value="1"/>
</dbReference>
<dbReference type="AlphaFoldDB" id="A0A1I0I907"/>
<evidence type="ECO:0000256" key="4">
    <source>
        <dbReference type="SAM" id="SignalP"/>
    </source>
</evidence>
<dbReference type="Gene3D" id="2.170.130.10">
    <property type="entry name" value="TonB-dependent receptor, plug domain"/>
    <property type="match status" value="1"/>
</dbReference>
<proteinExistence type="predicted"/>
<keyword evidence="3" id="KW-0998">Cell outer membrane</keyword>